<evidence type="ECO:0000313" key="10">
    <source>
        <dbReference type="EMBL" id="OGH92901.1"/>
    </source>
</evidence>
<reference evidence="10 11" key="1">
    <citation type="journal article" date="2016" name="Nat. Commun.">
        <title>Thousands of microbial genomes shed light on interconnected biogeochemical processes in an aquifer system.</title>
        <authorList>
            <person name="Anantharaman K."/>
            <person name="Brown C.T."/>
            <person name="Hug L.A."/>
            <person name="Sharon I."/>
            <person name="Castelle C.J."/>
            <person name="Probst A.J."/>
            <person name="Thomas B.C."/>
            <person name="Singh A."/>
            <person name="Wilkins M.J."/>
            <person name="Karaoz U."/>
            <person name="Brodie E.L."/>
            <person name="Williams K.H."/>
            <person name="Hubbard S.S."/>
            <person name="Banfield J.F."/>
        </authorList>
    </citation>
    <scope>NUCLEOTIDE SEQUENCE [LARGE SCALE GENOMIC DNA]</scope>
</reference>
<protein>
    <recommendedName>
        <fullName evidence="12">Multidrug ABC transporter substrate-binding protein</fullName>
    </recommendedName>
</protein>
<dbReference type="PANTHER" id="PTHR30572:SF4">
    <property type="entry name" value="ABC TRANSPORTER PERMEASE YTRF"/>
    <property type="match status" value="1"/>
</dbReference>
<sequence length="421" mass="45546">MNSNFLDTIKDNLKLASHSLLAQKTRSVLTILGISIGVAVVITILAAGRGLDKFIMSQLEIFGSDTLSIEVKIPNTKDTSTENAFGQATGVTITTLKNSDTDNVSKHPNIVAAYGWMIGQAVVTYQGQIKTVTLFGQGYNMPEVEKFSLSEGRMFTKEEEDSLSQIVVLGSVVKEKLFGDDIASGKTIYIKGKPFKVAGVSTKRGATFGMDMDNMIIVPTKTMQKRVLGIDYIHNIMAKMKDTSISKQTVEELNEIIRANHDITDPNKDDFTINTMAEAVSILGSVVSGITFLLVALVCISLVVGGVGIMNIMYVSVSERVFEIGLRKALGAKASDILWQFLLESILLTSIGGVVGVAMGALMALVVYFVAVSNNFNWVYSIPLFSILLSVGFSAFIGVLFGIYPARKAAALNPIEALRRE</sequence>
<evidence type="ECO:0000259" key="8">
    <source>
        <dbReference type="Pfam" id="PF02687"/>
    </source>
</evidence>
<dbReference type="InterPro" id="IPR050250">
    <property type="entry name" value="Macrolide_Exporter_MacB"/>
</dbReference>
<comment type="caution">
    <text evidence="10">The sequence shown here is derived from an EMBL/GenBank/DDBJ whole genome shotgun (WGS) entry which is preliminary data.</text>
</comment>
<dbReference type="Pfam" id="PF02687">
    <property type="entry name" value="FtsX"/>
    <property type="match status" value="1"/>
</dbReference>
<evidence type="ECO:0000259" key="9">
    <source>
        <dbReference type="Pfam" id="PF12704"/>
    </source>
</evidence>
<dbReference type="InterPro" id="IPR025857">
    <property type="entry name" value="MacB_PCD"/>
</dbReference>
<evidence type="ECO:0000256" key="4">
    <source>
        <dbReference type="ARBA" id="ARBA00022989"/>
    </source>
</evidence>
<name>A0A1F6P9Q1_9BACT</name>
<keyword evidence="4 7" id="KW-1133">Transmembrane helix</keyword>
<evidence type="ECO:0000256" key="5">
    <source>
        <dbReference type="ARBA" id="ARBA00023136"/>
    </source>
</evidence>
<evidence type="ECO:0000256" key="2">
    <source>
        <dbReference type="ARBA" id="ARBA00022475"/>
    </source>
</evidence>
<keyword evidence="5 7" id="KW-0472">Membrane</keyword>
<evidence type="ECO:0000313" key="11">
    <source>
        <dbReference type="Proteomes" id="UP000176634"/>
    </source>
</evidence>
<feature type="domain" description="ABC3 transporter permease C-terminal" evidence="8">
    <location>
        <begin position="297"/>
        <end position="414"/>
    </location>
</feature>
<gene>
    <name evidence="10" type="ORF">A2563_04525</name>
</gene>
<feature type="domain" description="MacB-like periplasmic core" evidence="9">
    <location>
        <begin position="27"/>
        <end position="255"/>
    </location>
</feature>
<organism evidence="10 11">
    <name type="scientific">Candidatus Magasanikbacteria bacterium RIFOXYD1_FULL_40_23</name>
    <dbReference type="NCBI Taxonomy" id="1798705"/>
    <lineage>
        <taxon>Bacteria</taxon>
        <taxon>Candidatus Magasanikiibacteriota</taxon>
    </lineage>
</organism>
<comment type="subcellular location">
    <subcellularLocation>
        <location evidence="1">Cell membrane</location>
        <topology evidence="1">Multi-pass membrane protein</topology>
    </subcellularLocation>
</comment>
<dbReference type="GO" id="GO:0005886">
    <property type="term" value="C:plasma membrane"/>
    <property type="evidence" value="ECO:0007669"/>
    <property type="project" value="UniProtKB-SubCell"/>
</dbReference>
<evidence type="ECO:0000256" key="7">
    <source>
        <dbReference type="SAM" id="Phobius"/>
    </source>
</evidence>
<comment type="similarity">
    <text evidence="6">Belongs to the ABC-4 integral membrane protein family.</text>
</comment>
<feature type="transmembrane region" description="Helical" evidence="7">
    <location>
        <begin position="382"/>
        <end position="404"/>
    </location>
</feature>
<dbReference type="Pfam" id="PF12704">
    <property type="entry name" value="MacB_PCD"/>
    <property type="match status" value="1"/>
</dbReference>
<dbReference type="InterPro" id="IPR003838">
    <property type="entry name" value="ABC3_permease_C"/>
</dbReference>
<feature type="transmembrane region" description="Helical" evidence="7">
    <location>
        <begin position="292"/>
        <end position="317"/>
    </location>
</feature>
<dbReference type="GO" id="GO:0022857">
    <property type="term" value="F:transmembrane transporter activity"/>
    <property type="evidence" value="ECO:0007669"/>
    <property type="project" value="TreeGrafter"/>
</dbReference>
<feature type="transmembrane region" description="Helical" evidence="7">
    <location>
        <begin position="28"/>
        <end position="48"/>
    </location>
</feature>
<evidence type="ECO:0000256" key="3">
    <source>
        <dbReference type="ARBA" id="ARBA00022692"/>
    </source>
</evidence>
<accession>A0A1F6P9Q1</accession>
<dbReference type="EMBL" id="MFRA01000005">
    <property type="protein sequence ID" value="OGH92901.1"/>
    <property type="molecule type" value="Genomic_DNA"/>
</dbReference>
<dbReference type="Proteomes" id="UP000176634">
    <property type="component" value="Unassembled WGS sequence"/>
</dbReference>
<evidence type="ECO:0008006" key="12">
    <source>
        <dbReference type="Google" id="ProtNLM"/>
    </source>
</evidence>
<evidence type="ECO:0000256" key="6">
    <source>
        <dbReference type="ARBA" id="ARBA00038076"/>
    </source>
</evidence>
<keyword evidence="2" id="KW-1003">Cell membrane</keyword>
<feature type="transmembrane region" description="Helical" evidence="7">
    <location>
        <begin position="337"/>
        <end position="370"/>
    </location>
</feature>
<dbReference type="AlphaFoldDB" id="A0A1F6P9Q1"/>
<evidence type="ECO:0000256" key="1">
    <source>
        <dbReference type="ARBA" id="ARBA00004651"/>
    </source>
</evidence>
<keyword evidence="3 7" id="KW-0812">Transmembrane</keyword>
<dbReference type="STRING" id="1798705.A2563_04525"/>
<dbReference type="PANTHER" id="PTHR30572">
    <property type="entry name" value="MEMBRANE COMPONENT OF TRANSPORTER-RELATED"/>
    <property type="match status" value="1"/>
</dbReference>
<proteinExistence type="inferred from homology"/>